<feature type="compositionally biased region" description="Pro residues" evidence="1">
    <location>
        <begin position="95"/>
        <end position="104"/>
    </location>
</feature>
<keyword evidence="3" id="KW-1185">Reference proteome</keyword>
<feature type="region of interest" description="Disordered" evidence="1">
    <location>
        <begin position="1"/>
        <end position="35"/>
    </location>
</feature>
<organism evidence="2 3">
    <name type="scientific">Pleurodeles waltl</name>
    <name type="common">Iberian ribbed newt</name>
    <dbReference type="NCBI Taxonomy" id="8319"/>
    <lineage>
        <taxon>Eukaryota</taxon>
        <taxon>Metazoa</taxon>
        <taxon>Chordata</taxon>
        <taxon>Craniata</taxon>
        <taxon>Vertebrata</taxon>
        <taxon>Euteleostomi</taxon>
        <taxon>Amphibia</taxon>
        <taxon>Batrachia</taxon>
        <taxon>Caudata</taxon>
        <taxon>Salamandroidea</taxon>
        <taxon>Salamandridae</taxon>
        <taxon>Pleurodelinae</taxon>
        <taxon>Pleurodeles</taxon>
    </lineage>
</organism>
<accession>A0AAV7WVM5</accession>
<dbReference type="EMBL" id="JANPWB010000001">
    <property type="protein sequence ID" value="KAJ1217289.1"/>
    <property type="molecule type" value="Genomic_DNA"/>
</dbReference>
<feature type="compositionally biased region" description="Pro residues" evidence="1">
    <location>
        <begin position="130"/>
        <end position="139"/>
    </location>
</feature>
<name>A0AAV7WVM5_PLEWA</name>
<feature type="region of interest" description="Disordered" evidence="1">
    <location>
        <begin position="80"/>
        <end position="166"/>
    </location>
</feature>
<evidence type="ECO:0000313" key="3">
    <source>
        <dbReference type="Proteomes" id="UP001066276"/>
    </source>
</evidence>
<dbReference type="AlphaFoldDB" id="A0AAV7WVM5"/>
<sequence length="527" mass="54538">MFPRPSRGSGAPGRALQPALPRWAPSGPTGTPSAPRVLRAKAECVQMAALRARPSGLTENPGHLVAIRAGLLWRVQMAGLPRPSRGGPGSGPPILQDPPSPMGPGPGVSGGSAEASLAAPGGQVPRVGPSRPPACPAPMGPGTGVRRARGGLPGGQGPRVGPFHPPACPAPVGFPGSPGGQGPRVGPSQPALPRWAPDGPTGTPSAPRAKAECVQMATLRAQPSGLTENPPRWFAMARPDGRAAAEVLMRAHLLPRAQPGLQEVVCVLADGPLRHSVRTNSQERPKSSSGLLGTGYAGPPRGPVVQGFSTGRPVPGWRGRLLAPSSDGSLLRTWLPREQTAAPGPASTVHRSIGHTWSVWGWTAWPASAVVSSKELPTPPGTVRLAGLPFLGRPFLAERRPSSPAACALPAVRPEWKGVGWRQVLGSRPYGGPGTQVPSPASSFTQRIFPSSSERPFRGVSPPVPAGRHPLRPPLRLRLGPAVSLPRRWLVPAGSCATALSSTLRWGAKDGPRRACGYSPQQVRLPG</sequence>
<protein>
    <submittedName>
        <fullName evidence="2">Uncharacterized protein</fullName>
    </submittedName>
</protein>
<evidence type="ECO:0000313" key="2">
    <source>
        <dbReference type="EMBL" id="KAJ1217289.1"/>
    </source>
</evidence>
<feature type="region of interest" description="Disordered" evidence="1">
    <location>
        <begin position="451"/>
        <end position="472"/>
    </location>
</feature>
<evidence type="ECO:0000256" key="1">
    <source>
        <dbReference type="SAM" id="MobiDB-lite"/>
    </source>
</evidence>
<dbReference type="Proteomes" id="UP001066276">
    <property type="component" value="Chromosome 1_1"/>
</dbReference>
<feature type="region of interest" description="Disordered" evidence="1">
    <location>
        <begin position="278"/>
        <end position="300"/>
    </location>
</feature>
<proteinExistence type="predicted"/>
<reference evidence="2" key="1">
    <citation type="journal article" date="2022" name="bioRxiv">
        <title>Sequencing and chromosome-scale assembly of the giantPleurodeles waltlgenome.</title>
        <authorList>
            <person name="Brown T."/>
            <person name="Elewa A."/>
            <person name="Iarovenko S."/>
            <person name="Subramanian E."/>
            <person name="Araus A.J."/>
            <person name="Petzold A."/>
            <person name="Susuki M."/>
            <person name="Suzuki K.-i.T."/>
            <person name="Hayashi T."/>
            <person name="Toyoda A."/>
            <person name="Oliveira C."/>
            <person name="Osipova E."/>
            <person name="Leigh N.D."/>
            <person name="Simon A."/>
            <person name="Yun M.H."/>
        </authorList>
    </citation>
    <scope>NUCLEOTIDE SEQUENCE</scope>
    <source>
        <strain evidence="2">20211129_DDA</strain>
        <tissue evidence="2">Liver</tissue>
    </source>
</reference>
<comment type="caution">
    <text evidence="2">The sequence shown here is derived from an EMBL/GenBank/DDBJ whole genome shotgun (WGS) entry which is preliminary data.</text>
</comment>
<gene>
    <name evidence="2" type="ORF">NDU88_004883</name>
</gene>